<evidence type="ECO:0000313" key="1">
    <source>
        <dbReference type="EMBL" id="AWB84669.1"/>
    </source>
</evidence>
<dbReference type="OrthoDB" id="4424319at2"/>
<dbReference type="AlphaFoldDB" id="A0A2S0WFX5"/>
<organism evidence="1 2">
    <name type="scientific">Corynebacterium liangguodongii</name>
    <dbReference type="NCBI Taxonomy" id="2079535"/>
    <lineage>
        <taxon>Bacteria</taxon>
        <taxon>Bacillati</taxon>
        <taxon>Actinomycetota</taxon>
        <taxon>Actinomycetes</taxon>
        <taxon>Mycobacteriales</taxon>
        <taxon>Corynebacteriaceae</taxon>
        <taxon>Corynebacterium</taxon>
    </lineage>
</organism>
<accession>A0A2S0WFX5</accession>
<keyword evidence="2" id="KW-1185">Reference proteome</keyword>
<evidence type="ECO:0000313" key="2">
    <source>
        <dbReference type="Proteomes" id="UP000244754"/>
    </source>
</evidence>
<dbReference type="KEGG" id="clia:C3E79_09460"/>
<proteinExistence type="predicted"/>
<name>A0A2S0WFX5_9CORY</name>
<gene>
    <name evidence="1" type="ORF">C3E79_09460</name>
</gene>
<protein>
    <submittedName>
        <fullName evidence="1">Uncharacterized protein</fullName>
    </submittedName>
</protein>
<dbReference type="Proteomes" id="UP000244754">
    <property type="component" value="Chromosome"/>
</dbReference>
<sequence length="229" mass="24350">MYGSDSVYAVTVQPRRLPRKYYVRRRVAALVLLGLVIFAVAGVCARSAQPPPAAAPAVPSQAPEVVVQSRPVELEVASIGIRAQFEPADCRVKNGAINPATLGQACAYTAPDRPYQLPGTHAGDVVVIAGHAGLGAVFDKLYDASANTHRVSIGDVLYLRTESSGEKWLRYRATDLHDPSKAALSEDPAVWGVGATPGRLLTISCIQPPLGDAVRNAVVGWQFDGVELR</sequence>
<dbReference type="InterPro" id="IPR023365">
    <property type="entry name" value="Sortase_dom-sf"/>
</dbReference>
<reference evidence="2" key="1">
    <citation type="submission" date="2018-01" db="EMBL/GenBank/DDBJ databases">
        <authorList>
            <person name="Li J."/>
        </authorList>
    </citation>
    <scope>NUCLEOTIDE SEQUENCE [LARGE SCALE GENOMIC DNA]</scope>
    <source>
        <strain evidence="2">2184</strain>
    </source>
</reference>
<dbReference type="Gene3D" id="2.40.260.10">
    <property type="entry name" value="Sortase"/>
    <property type="match status" value="1"/>
</dbReference>
<dbReference type="EMBL" id="CP026948">
    <property type="protein sequence ID" value="AWB84669.1"/>
    <property type="molecule type" value="Genomic_DNA"/>
</dbReference>